<keyword evidence="3" id="KW-1185">Reference proteome</keyword>
<evidence type="ECO:0000313" key="3">
    <source>
        <dbReference type="Proteomes" id="UP000198850"/>
    </source>
</evidence>
<proteinExistence type="predicted"/>
<name>A0A1H4GL64_9SPHI</name>
<dbReference type="Gene3D" id="1.20.1600.10">
    <property type="entry name" value="Outer membrane efflux proteins (OEP)"/>
    <property type="match status" value="1"/>
</dbReference>
<dbReference type="OrthoDB" id="793488at2"/>
<keyword evidence="1" id="KW-0732">Signal</keyword>
<dbReference type="RefSeq" id="WP_090558756.1">
    <property type="nucleotide sequence ID" value="NZ_FNRA01000010.1"/>
</dbReference>
<sequence length="227" mass="25975">MKTISALSIFIITFFALQVSAQETILTDINYGQLEKYVQLAKENYPRAKIVRAQMESVRLAIPMANVSYLDIFTASYFYRPEKNQDAINPTNPYSVNGFQFGINVNLGSVLMKPFQVKKAKADYKVAKLQTLDQDMFITTETKRRYYLYIQTASQLKISTQTAQDNKNISETSRHRFEKGEITLDNYNISRMLVSSSNTNKIQAEVNYLVAKDALEEMIGQKLTDVK</sequence>
<reference evidence="2 3" key="1">
    <citation type="submission" date="2016-10" db="EMBL/GenBank/DDBJ databases">
        <authorList>
            <person name="de Groot N.N."/>
        </authorList>
    </citation>
    <scope>NUCLEOTIDE SEQUENCE [LARGE SCALE GENOMIC DNA]</scope>
    <source>
        <strain evidence="2 3">DSM 19033</strain>
    </source>
</reference>
<dbReference type="STRING" id="425514.SAMN05443550_11096"/>
<protein>
    <submittedName>
        <fullName evidence="2">Outer membrane efflux protein</fullName>
    </submittedName>
</protein>
<dbReference type="AlphaFoldDB" id="A0A1H4GL64"/>
<organism evidence="2 3">
    <name type="scientific">Pedobacter hartonius</name>
    <dbReference type="NCBI Taxonomy" id="425514"/>
    <lineage>
        <taxon>Bacteria</taxon>
        <taxon>Pseudomonadati</taxon>
        <taxon>Bacteroidota</taxon>
        <taxon>Sphingobacteriia</taxon>
        <taxon>Sphingobacteriales</taxon>
        <taxon>Sphingobacteriaceae</taxon>
        <taxon>Pedobacter</taxon>
    </lineage>
</organism>
<accession>A0A1H4GL64</accession>
<evidence type="ECO:0000313" key="2">
    <source>
        <dbReference type="EMBL" id="SEB09382.1"/>
    </source>
</evidence>
<dbReference type="EMBL" id="FNRA01000010">
    <property type="protein sequence ID" value="SEB09382.1"/>
    <property type="molecule type" value="Genomic_DNA"/>
</dbReference>
<evidence type="ECO:0000256" key="1">
    <source>
        <dbReference type="SAM" id="SignalP"/>
    </source>
</evidence>
<feature type="signal peptide" evidence="1">
    <location>
        <begin position="1"/>
        <end position="21"/>
    </location>
</feature>
<dbReference type="Proteomes" id="UP000198850">
    <property type="component" value="Unassembled WGS sequence"/>
</dbReference>
<gene>
    <name evidence="2" type="ORF">SAMN05443550_11096</name>
</gene>
<dbReference type="GO" id="GO:0015562">
    <property type="term" value="F:efflux transmembrane transporter activity"/>
    <property type="evidence" value="ECO:0007669"/>
    <property type="project" value="InterPro"/>
</dbReference>
<feature type="chain" id="PRO_5011558816" evidence="1">
    <location>
        <begin position="22"/>
        <end position="227"/>
    </location>
</feature>
<dbReference type="SUPFAM" id="SSF56954">
    <property type="entry name" value="Outer membrane efflux proteins (OEP)"/>
    <property type="match status" value="1"/>
</dbReference>